<dbReference type="Pfam" id="PF01144">
    <property type="entry name" value="CoA_trans"/>
    <property type="match status" value="1"/>
</dbReference>
<dbReference type="InterPro" id="IPR004165">
    <property type="entry name" value="CoA_trans_fam_I"/>
</dbReference>
<reference evidence="5 6" key="1">
    <citation type="submission" date="2019-07" db="EMBL/GenBank/DDBJ databases">
        <title>Genomic Encyclopedia of Type Strains, Phase I: the one thousand microbial genomes (KMG-I) project.</title>
        <authorList>
            <person name="Kyrpides N."/>
        </authorList>
    </citation>
    <scope>NUCLEOTIDE SEQUENCE [LARGE SCALE GENOMIC DNA]</scope>
    <source>
        <strain evidence="5 6">DSM 13558</strain>
    </source>
</reference>
<feature type="active site" description="5-glutamyl coenzyme A thioester intermediate" evidence="4">
    <location>
        <position position="333"/>
    </location>
</feature>
<name>A0A562J126_9FIRM</name>
<dbReference type="AlphaFoldDB" id="A0A562J126"/>
<comment type="caution">
    <text evidence="5">The sequence shown here is derived from an EMBL/GenBank/DDBJ whole genome shotgun (WGS) entry which is preliminary data.</text>
</comment>
<evidence type="ECO:0000256" key="4">
    <source>
        <dbReference type="PIRSR" id="PIRSR000858-1"/>
    </source>
</evidence>
<dbReference type="PANTHER" id="PTHR43293:SF1">
    <property type="entry name" value="ACETATE COA-TRANSFERASE YDIF"/>
    <property type="match status" value="1"/>
</dbReference>
<dbReference type="GO" id="GO:0046952">
    <property type="term" value="P:ketone body catabolic process"/>
    <property type="evidence" value="ECO:0007669"/>
    <property type="project" value="InterPro"/>
</dbReference>
<protein>
    <submittedName>
        <fullName evidence="5">Propionate CoA-transferase</fullName>
    </submittedName>
</protein>
<accession>A0A562J126</accession>
<dbReference type="SMART" id="SM00882">
    <property type="entry name" value="CoA_trans"/>
    <property type="match status" value="1"/>
</dbReference>
<dbReference type="PANTHER" id="PTHR43293">
    <property type="entry name" value="ACETATE COA-TRANSFERASE YDIF"/>
    <property type="match status" value="1"/>
</dbReference>
<dbReference type="PIRSF" id="PIRSF000858">
    <property type="entry name" value="SCOT-t"/>
    <property type="match status" value="1"/>
</dbReference>
<dbReference type="OrthoDB" id="9805230at2"/>
<comment type="similarity">
    <text evidence="1 3">Belongs to the 3-oxoacid CoA-transferase family.</text>
</comment>
<keyword evidence="6" id="KW-1185">Reference proteome</keyword>
<evidence type="ECO:0000256" key="3">
    <source>
        <dbReference type="PIRNR" id="PIRNR000858"/>
    </source>
</evidence>
<dbReference type="Proteomes" id="UP000315343">
    <property type="component" value="Unassembled WGS sequence"/>
</dbReference>
<evidence type="ECO:0000256" key="1">
    <source>
        <dbReference type="ARBA" id="ARBA00007154"/>
    </source>
</evidence>
<gene>
    <name evidence="5" type="ORF">LY60_03477</name>
</gene>
<dbReference type="GO" id="GO:0008410">
    <property type="term" value="F:CoA-transferase activity"/>
    <property type="evidence" value="ECO:0007669"/>
    <property type="project" value="InterPro"/>
</dbReference>
<keyword evidence="2 3" id="KW-0808">Transferase</keyword>
<evidence type="ECO:0000256" key="2">
    <source>
        <dbReference type="ARBA" id="ARBA00022679"/>
    </source>
</evidence>
<evidence type="ECO:0000313" key="5">
    <source>
        <dbReference type="EMBL" id="TWH77001.1"/>
    </source>
</evidence>
<dbReference type="EMBL" id="VLKH01000014">
    <property type="protein sequence ID" value="TWH77001.1"/>
    <property type="molecule type" value="Genomic_DNA"/>
</dbReference>
<dbReference type="Gene3D" id="3.40.1080.10">
    <property type="entry name" value="Glutaconate Coenzyme A-transferase"/>
    <property type="match status" value="2"/>
</dbReference>
<evidence type="ECO:0000313" key="6">
    <source>
        <dbReference type="Proteomes" id="UP000315343"/>
    </source>
</evidence>
<dbReference type="RefSeq" id="WP_145086649.1">
    <property type="nucleotide sequence ID" value="NZ_VLKH01000014.1"/>
</dbReference>
<dbReference type="InterPro" id="IPR037171">
    <property type="entry name" value="NagB/RpiA_transferase-like"/>
</dbReference>
<dbReference type="SUPFAM" id="SSF100950">
    <property type="entry name" value="NagB/RpiA/CoA transferase-like"/>
    <property type="match status" value="2"/>
</dbReference>
<organism evidence="5 6">
    <name type="scientific">Sedimentibacter saalensis</name>
    <dbReference type="NCBI Taxonomy" id="130788"/>
    <lineage>
        <taxon>Bacteria</taxon>
        <taxon>Bacillati</taxon>
        <taxon>Bacillota</taxon>
        <taxon>Tissierellia</taxon>
        <taxon>Sedimentibacter</taxon>
    </lineage>
</organism>
<sequence>MAKVITAKEAAALFQDNMTVCSAAFGLAGWAEEVAVAVRERFDETGHPNNITHTHAAGVGNWGRGPRGERGECVWAVDGLMTKFIGSHAGSSPTVIKQINENRIMAWNLPLGTLIQLYHEQGRGSAGLLSKTGLGTFIDPRFDGGKLNQLTKEKGEEIIEYIPDFRGEEYLFYKAIPIDIALMRGTTADENGNVTCEKEALNLEMLSVAQAAKANGGIVIVQVESLAKAGSLNPKLVKVPSIYVDYIVVAEHPEDIMQTQGTSFNRAFTGEIRVPLEGSMDPIPLDEKKVMLRRLTMEIKQGYKCNFGIGTPTYTGNVMAEEGCSNAITMISESGSIGGLPGGGNDFGAHWNIEASCDQGDHFSFFDGGGLDLGVFGLSEVDKDGNVNTSLLNGKIMGVGGFANIAATAKNALFVGTFTAGGLKCNVENGKMVIEQEGRFKKFVQSCPQLTFNAEQSLKKGNRILFITERCVIERTLEGMVLTEIAPGIDLQTQIIDQMGFMPIIPEGGPRLMNPELFLPKWGKLKGIMDNNK</sequence>
<dbReference type="InterPro" id="IPR014388">
    <property type="entry name" value="3-oxoacid_CoA-transferase"/>
</dbReference>
<proteinExistence type="inferred from homology"/>